<sequence length="167" mass="18713">MSDMNNNVQGVPWDLSSEYESADCPAIDADLNSASELMDQMIEHNSVLLPLLEQAEGMGVEEATDGIEAAREIHRIGEEVRSLIGNPDSYADCCVSVDSHDEAAQVLSGRLQSYQKRYTELSQPLSQFLDLVSAQIIEDYLNHELTRSARFVVEHARKRRDFNLRLG</sequence>
<evidence type="ECO:0008006" key="2">
    <source>
        <dbReference type="Google" id="ProtNLM"/>
    </source>
</evidence>
<organism evidence="1">
    <name type="scientific">marine metagenome</name>
    <dbReference type="NCBI Taxonomy" id="408172"/>
    <lineage>
        <taxon>unclassified sequences</taxon>
        <taxon>metagenomes</taxon>
        <taxon>ecological metagenomes</taxon>
    </lineage>
</organism>
<proteinExistence type="predicted"/>
<dbReference type="Gene3D" id="1.20.140.70">
    <property type="entry name" value="Oligopeptidase f, N-terminal domain"/>
    <property type="match status" value="1"/>
</dbReference>
<reference evidence="1" key="1">
    <citation type="submission" date="2018-05" db="EMBL/GenBank/DDBJ databases">
        <authorList>
            <person name="Lanie J.A."/>
            <person name="Ng W.-L."/>
            <person name="Kazmierczak K.M."/>
            <person name="Andrzejewski T.M."/>
            <person name="Davidsen T.M."/>
            <person name="Wayne K.J."/>
            <person name="Tettelin H."/>
            <person name="Glass J.I."/>
            <person name="Rusch D."/>
            <person name="Podicherti R."/>
            <person name="Tsui H.-C.T."/>
            <person name="Winkler M.E."/>
        </authorList>
    </citation>
    <scope>NUCLEOTIDE SEQUENCE</scope>
</reference>
<accession>A0A382D9A2</accession>
<protein>
    <recommendedName>
        <fullName evidence="2">Oligopeptidase F N-terminal domain-containing protein</fullName>
    </recommendedName>
</protein>
<dbReference type="EMBL" id="UINC01038103">
    <property type="protein sequence ID" value="SVB34604.1"/>
    <property type="molecule type" value="Genomic_DNA"/>
</dbReference>
<name>A0A382D9A2_9ZZZZ</name>
<dbReference type="AlphaFoldDB" id="A0A382D9A2"/>
<evidence type="ECO:0000313" key="1">
    <source>
        <dbReference type="EMBL" id="SVB34604.1"/>
    </source>
</evidence>
<gene>
    <name evidence="1" type="ORF">METZ01_LOCUS187458</name>
</gene>
<feature type="non-terminal residue" evidence="1">
    <location>
        <position position="167"/>
    </location>
</feature>